<dbReference type="AlphaFoldDB" id="A0A6J7N7F1"/>
<evidence type="ECO:0000256" key="2">
    <source>
        <dbReference type="ARBA" id="ARBA00022692"/>
    </source>
</evidence>
<proteinExistence type="predicted"/>
<dbReference type="Pfam" id="PF03006">
    <property type="entry name" value="HlyIII"/>
    <property type="match status" value="1"/>
</dbReference>
<feature type="transmembrane region" description="Helical" evidence="5">
    <location>
        <begin position="210"/>
        <end position="228"/>
    </location>
</feature>
<feature type="transmembrane region" description="Helical" evidence="5">
    <location>
        <begin position="131"/>
        <end position="148"/>
    </location>
</feature>
<feature type="transmembrane region" description="Helical" evidence="5">
    <location>
        <begin position="66"/>
        <end position="85"/>
    </location>
</feature>
<dbReference type="PANTHER" id="PTHR20855:SF3">
    <property type="entry name" value="LD03007P"/>
    <property type="match status" value="1"/>
</dbReference>
<dbReference type="InterPro" id="IPR004254">
    <property type="entry name" value="AdipoR/HlyIII-related"/>
</dbReference>
<organism evidence="6">
    <name type="scientific">freshwater metagenome</name>
    <dbReference type="NCBI Taxonomy" id="449393"/>
    <lineage>
        <taxon>unclassified sequences</taxon>
        <taxon>metagenomes</taxon>
        <taxon>ecological metagenomes</taxon>
    </lineage>
</organism>
<name>A0A6J7N7F1_9ZZZZ</name>
<feature type="transmembrane region" description="Helical" evidence="5">
    <location>
        <begin position="91"/>
        <end position="111"/>
    </location>
</feature>
<accession>A0A6J7N7F1</accession>
<keyword evidence="4 5" id="KW-0472">Membrane</keyword>
<evidence type="ECO:0000256" key="4">
    <source>
        <dbReference type="ARBA" id="ARBA00023136"/>
    </source>
</evidence>
<evidence type="ECO:0000256" key="1">
    <source>
        <dbReference type="ARBA" id="ARBA00004141"/>
    </source>
</evidence>
<comment type="subcellular location">
    <subcellularLocation>
        <location evidence="1">Membrane</location>
        <topology evidence="1">Multi-pass membrane protein</topology>
    </subcellularLocation>
</comment>
<feature type="transmembrane region" description="Helical" evidence="5">
    <location>
        <begin position="181"/>
        <end position="204"/>
    </location>
</feature>
<dbReference type="PANTHER" id="PTHR20855">
    <property type="entry name" value="ADIPOR/PROGESTIN RECEPTOR-RELATED"/>
    <property type="match status" value="1"/>
</dbReference>
<dbReference type="EMBL" id="CAFBON010000097">
    <property type="protein sequence ID" value="CAB4989350.1"/>
    <property type="molecule type" value="Genomic_DNA"/>
</dbReference>
<feature type="transmembrane region" description="Helical" evidence="5">
    <location>
        <begin position="240"/>
        <end position="263"/>
    </location>
</feature>
<evidence type="ECO:0000313" key="6">
    <source>
        <dbReference type="EMBL" id="CAB4989350.1"/>
    </source>
</evidence>
<protein>
    <submittedName>
        <fullName evidence="6">Unannotated protein</fullName>
    </submittedName>
</protein>
<gene>
    <name evidence="6" type="ORF">UFOPK3954_01060</name>
</gene>
<feature type="transmembrane region" description="Helical" evidence="5">
    <location>
        <begin position="154"/>
        <end position="174"/>
    </location>
</feature>
<keyword evidence="3 5" id="KW-1133">Transmembrane helix</keyword>
<dbReference type="GO" id="GO:0016020">
    <property type="term" value="C:membrane"/>
    <property type="evidence" value="ECO:0007669"/>
    <property type="project" value="UniProtKB-SubCell"/>
</dbReference>
<sequence>MGGARNQSSDRLRAYNDVRNLAACGRTRRPAADIHGYGRCVTPNALIADAEGTTPTDIRPSWRGRVHRYAVIAFVPAFVVLVALADTTTSRLAMVVYGAGVVTMLGVSAVYHSGRLGAVWAARLKRLDHSTILFGVTGSYTGICSLALNGTPEVTMLVVVWSAAVVGTAIRMFWLHAPRWVTATVYVVVGWSALIEIGPIMRALSAADTTLLMVGGGLYSAGAAVYATKRPNPSMQHFGFHEVFHTLVVAAAVLHFILVVRLISLA</sequence>
<reference evidence="6" key="1">
    <citation type="submission" date="2020-05" db="EMBL/GenBank/DDBJ databases">
        <authorList>
            <person name="Chiriac C."/>
            <person name="Salcher M."/>
            <person name="Ghai R."/>
            <person name="Kavagutti S V."/>
        </authorList>
    </citation>
    <scope>NUCLEOTIDE SEQUENCE</scope>
</reference>
<keyword evidence="2 5" id="KW-0812">Transmembrane</keyword>
<evidence type="ECO:0000256" key="3">
    <source>
        <dbReference type="ARBA" id="ARBA00022989"/>
    </source>
</evidence>
<evidence type="ECO:0000256" key="5">
    <source>
        <dbReference type="SAM" id="Phobius"/>
    </source>
</evidence>